<dbReference type="AlphaFoldDB" id="A0AAU7Z620"/>
<accession>A0AAU7Z620</accession>
<evidence type="ECO:0000256" key="3">
    <source>
        <dbReference type="ARBA" id="ARBA00023237"/>
    </source>
</evidence>
<dbReference type="KEGG" id="tgi:RBB81_08460"/>
<evidence type="ECO:0000256" key="4">
    <source>
        <dbReference type="PROSITE-ProRule" id="PRU00473"/>
    </source>
</evidence>
<dbReference type="SUPFAM" id="SSF103088">
    <property type="entry name" value="OmpA-like"/>
    <property type="match status" value="1"/>
</dbReference>
<evidence type="ECO:0000256" key="1">
    <source>
        <dbReference type="ARBA" id="ARBA00004442"/>
    </source>
</evidence>
<sequence length="325" mass="35521">MIDLSRSKIESEHEQQKERTMKRSAQTLILAGPLVSLLLSCGTALAQSTKVSGLITGRNGASMTLQTSDEPKLVVLLTDTTQVAQIQGVFKARRKQMSMTALIPGLQVQVEGTYDSKNELVASSVKFKGNDLEDAQTIQAGLQPAKEQIQQSQKELDEQKAALERQQQAMQQQQQQLSQAQAKIDSNKAAIEAANKRFGQLDDYNIMDELTVYFGNGKVTVDPKYKPQLLQLAEKAKSITAYTIQVKGYASSSGSASLNQKLSEDRANKVTQFLQQQGHVPLTNMLAPGAMGESRQIGNDKTAEGETQNRRVVVRVLQNKGIAGT</sequence>
<keyword evidence="3" id="KW-0998">Cell outer membrane</keyword>
<dbReference type="PANTHER" id="PTHR30329">
    <property type="entry name" value="STATOR ELEMENT OF FLAGELLAR MOTOR COMPLEX"/>
    <property type="match status" value="1"/>
</dbReference>
<keyword evidence="2 4" id="KW-0472">Membrane</keyword>
<keyword evidence="5" id="KW-0175">Coiled coil</keyword>
<evidence type="ECO:0000256" key="6">
    <source>
        <dbReference type="SAM" id="MobiDB-lite"/>
    </source>
</evidence>
<proteinExistence type="predicted"/>
<dbReference type="PANTHER" id="PTHR30329:SF21">
    <property type="entry name" value="LIPOPROTEIN YIAD-RELATED"/>
    <property type="match status" value="1"/>
</dbReference>
<feature type="region of interest" description="Disordered" evidence="6">
    <location>
        <begin position="1"/>
        <end position="21"/>
    </location>
</feature>
<organism evidence="8">
    <name type="scientific">Tunturiibacter gelidiferens</name>
    <dbReference type="NCBI Taxonomy" id="3069689"/>
    <lineage>
        <taxon>Bacteria</taxon>
        <taxon>Pseudomonadati</taxon>
        <taxon>Acidobacteriota</taxon>
        <taxon>Terriglobia</taxon>
        <taxon>Terriglobales</taxon>
        <taxon>Acidobacteriaceae</taxon>
        <taxon>Tunturiibacter</taxon>
    </lineage>
</organism>
<dbReference type="PROSITE" id="PS51123">
    <property type="entry name" value="OMPA_2"/>
    <property type="match status" value="1"/>
</dbReference>
<dbReference type="RefSeq" id="WP_246373602.1">
    <property type="nucleotide sequence ID" value="NZ_CP132938.1"/>
</dbReference>
<dbReference type="InterPro" id="IPR050330">
    <property type="entry name" value="Bact_OuterMem_StrucFunc"/>
</dbReference>
<evidence type="ECO:0000256" key="2">
    <source>
        <dbReference type="ARBA" id="ARBA00023136"/>
    </source>
</evidence>
<name>A0AAU7Z620_9BACT</name>
<dbReference type="PRINTS" id="PR01021">
    <property type="entry name" value="OMPADOMAIN"/>
</dbReference>
<evidence type="ECO:0000313" key="8">
    <source>
        <dbReference type="EMBL" id="XCB23945.1"/>
    </source>
</evidence>
<dbReference type="InterPro" id="IPR006665">
    <property type="entry name" value="OmpA-like"/>
</dbReference>
<reference evidence="8" key="2">
    <citation type="journal article" date="2024" name="Environ. Microbiol.">
        <title>Genome analysis and description of Tunturibacter gen. nov. expands the diversity of Terriglobia in tundra soils.</title>
        <authorList>
            <person name="Messyasz A."/>
            <person name="Mannisto M.K."/>
            <person name="Kerkhof L.J."/>
            <person name="Haggblom M.M."/>
        </authorList>
    </citation>
    <scope>NUCLEOTIDE SEQUENCE</scope>
    <source>
        <strain evidence="8">M8UP39</strain>
    </source>
</reference>
<feature type="domain" description="OmpA-like" evidence="7">
    <location>
        <begin position="201"/>
        <end position="320"/>
    </location>
</feature>
<dbReference type="Pfam" id="PF00691">
    <property type="entry name" value="OmpA"/>
    <property type="match status" value="1"/>
</dbReference>
<gene>
    <name evidence="8" type="ORF">RBB81_08460</name>
</gene>
<reference evidence="8" key="1">
    <citation type="submission" date="2023-08" db="EMBL/GenBank/DDBJ databases">
        <authorList>
            <person name="Messyasz A."/>
            <person name="Mannisto M.K."/>
            <person name="Kerkhof L.J."/>
            <person name="Haggblom M."/>
        </authorList>
    </citation>
    <scope>NUCLEOTIDE SEQUENCE</scope>
    <source>
        <strain evidence="8">M8UP39</strain>
    </source>
</reference>
<dbReference type="EMBL" id="CP132938">
    <property type="protein sequence ID" value="XCB23945.1"/>
    <property type="molecule type" value="Genomic_DNA"/>
</dbReference>
<comment type="subcellular location">
    <subcellularLocation>
        <location evidence="1">Cell outer membrane</location>
    </subcellularLocation>
</comment>
<dbReference type="CDD" id="cd07185">
    <property type="entry name" value="OmpA_C-like"/>
    <property type="match status" value="1"/>
</dbReference>
<dbReference type="GO" id="GO:0009279">
    <property type="term" value="C:cell outer membrane"/>
    <property type="evidence" value="ECO:0007669"/>
    <property type="project" value="UniProtKB-SubCell"/>
</dbReference>
<dbReference type="Gene3D" id="3.30.1330.60">
    <property type="entry name" value="OmpA-like domain"/>
    <property type="match status" value="1"/>
</dbReference>
<dbReference type="InterPro" id="IPR036737">
    <property type="entry name" value="OmpA-like_sf"/>
</dbReference>
<dbReference type="InterPro" id="IPR006664">
    <property type="entry name" value="OMP_bac"/>
</dbReference>
<evidence type="ECO:0000256" key="5">
    <source>
        <dbReference type="SAM" id="Coils"/>
    </source>
</evidence>
<feature type="coiled-coil region" evidence="5">
    <location>
        <begin position="142"/>
        <end position="197"/>
    </location>
</feature>
<evidence type="ECO:0000259" key="7">
    <source>
        <dbReference type="PROSITE" id="PS51123"/>
    </source>
</evidence>
<protein>
    <submittedName>
        <fullName evidence="8">OmpA family protein</fullName>
    </submittedName>
</protein>